<keyword evidence="1" id="KW-0812">Transmembrane</keyword>
<evidence type="ECO:0000313" key="2">
    <source>
        <dbReference type="EMBL" id="KAL3100190.1"/>
    </source>
</evidence>
<keyword evidence="1" id="KW-0472">Membrane</keyword>
<accession>A0ABD2KB83</accession>
<dbReference type="Proteomes" id="UP001620626">
    <property type="component" value="Unassembled WGS sequence"/>
</dbReference>
<dbReference type="AlphaFoldDB" id="A0ABD2KB83"/>
<evidence type="ECO:0000256" key="1">
    <source>
        <dbReference type="SAM" id="Phobius"/>
    </source>
</evidence>
<keyword evidence="1" id="KW-1133">Transmembrane helix</keyword>
<dbReference type="EMBL" id="JBICBT010000799">
    <property type="protein sequence ID" value="KAL3100190.1"/>
    <property type="molecule type" value="Genomic_DNA"/>
</dbReference>
<sequence>MFEQFRKKVSKICNQSNKSGAQNANTSMLQFEFGTTELSQIIKKLMVNCQYILVELKRKEAEIGTLVPNGGNGKRTQTFFEIGIFVKNFSKQFFQELSDENDQLSELMAAKTLLKPSDVFALTLDELAHFSNAYGNNGRKFAQKMLKNAKIENPKNNFFPSSRRIHRNGADPIPFLLLLFAYSVTFCYISVSDETVLFAIVTWFFLFACLLSFYRQN</sequence>
<feature type="transmembrane region" description="Helical" evidence="1">
    <location>
        <begin position="197"/>
        <end position="214"/>
    </location>
</feature>
<name>A0ABD2KB83_9BILA</name>
<reference evidence="2 3" key="1">
    <citation type="submission" date="2024-10" db="EMBL/GenBank/DDBJ databases">
        <authorList>
            <person name="Kim D."/>
        </authorList>
    </citation>
    <scope>NUCLEOTIDE SEQUENCE [LARGE SCALE GENOMIC DNA]</scope>
    <source>
        <strain evidence="2">BH-2024</strain>
    </source>
</reference>
<evidence type="ECO:0000313" key="3">
    <source>
        <dbReference type="Proteomes" id="UP001620626"/>
    </source>
</evidence>
<gene>
    <name evidence="2" type="ORF">niasHT_029920</name>
</gene>
<keyword evidence="3" id="KW-1185">Reference proteome</keyword>
<feature type="transmembrane region" description="Helical" evidence="1">
    <location>
        <begin position="173"/>
        <end position="191"/>
    </location>
</feature>
<proteinExistence type="predicted"/>
<organism evidence="2 3">
    <name type="scientific">Heterodera trifolii</name>
    <dbReference type="NCBI Taxonomy" id="157864"/>
    <lineage>
        <taxon>Eukaryota</taxon>
        <taxon>Metazoa</taxon>
        <taxon>Ecdysozoa</taxon>
        <taxon>Nematoda</taxon>
        <taxon>Chromadorea</taxon>
        <taxon>Rhabditida</taxon>
        <taxon>Tylenchina</taxon>
        <taxon>Tylenchomorpha</taxon>
        <taxon>Tylenchoidea</taxon>
        <taxon>Heteroderidae</taxon>
        <taxon>Heteroderinae</taxon>
        <taxon>Heterodera</taxon>
    </lineage>
</organism>
<comment type="caution">
    <text evidence="2">The sequence shown here is derived from an EMBL/GenBank/DDBJ whole genome shotgun (WGS) entry which is preliminary data.</text>
</comment>
<protein>
    <submittedName>
        <fullName evidence="2">Uncharacterized protein</fullName>
    </submittedName>
</protein>